<organism evidence="7 8">
    <name type="scientific">Drosophila arizonae</name>
    <name type="common">Fruit fly</name>
    <dbReference type="NCBI Taxonomy" id="7263"/>
    <lineage>
        <taxon>Eukaryota</taxon>
        <taxon>Metazoa</taxon>
        <taxon>Ecdysozoa</taxon>
        <taxon>Arthropoda</taxon>
        <taxon>Hexapoda</taxon>
        <taxon>Insecta</taxon>
        <taxon>Pterygota</taxon>
        <taxon>Neoptera</taxon>
        <taxon>Endopterygota</taxon>
        <taxon>Diptera</taxon>
        <taxon>Brachycera</taxon>
        <taxon>Muscomorpha</taxon>
        <taxon>Ephydroidea</taxon>
        <taxon>Drosophilidae</taxon>
        <taxon>Drosophila</taxon>
    </lineage>
</organism>
<dbReference type="InterPro" id="IPR037622">
    <property type="entry name" value="LIP-1_SAM_3"/>
</dbReference>
<dbReference type="Pfam" id="PF07647">
    <property type="entry name" value="SAM_2"/>
    <property type="match status" value="1"/>
</dbReference>
<feature type="domain" description="SAM" evidence="6">
    <location>
        <begin position="1066"/>
        <end position="1135"/>
    </location>
</feature>
<dbReference type="InterPro" id="IPR057892">
    <property type="entry name" value="LIP-1_CC2"/>
</dbReference>
<comment type="similarity">
    <text evidence="1">Belongs to the liprin family. Liprin-alpha subfamily.</text>
</comment>
<feature type="compositionally biased region" description="Low complexity" evidence="5">
    <location>
        <begin position="683"/>
        <end position="698"/>
    </location>
</feature>
<reference evidence="7" key="2">
    <citation type="journal article" date="2016" name="G3 (Bethesda)">
        <title>Genome Evolution in Three Species of Cactophilic Drosophila.</title>
        <authorList>
            <person name="Sanchez-Flores A."/>
            <person name="Penazola F."/>
            <person name="Carpinteyro-Ponce J."/>
            <person name="Nazario-Yepiz N."/>
            <person name="Abreu-Goodger C."/>
            <person name="Machado C.A."/>
            <person name="Markow T.A."/>
        </authorList>
    </citation>
    <scope>NUCLEOTIDE SEQUENCE [LARGE SCALE GENOMIC DNA]</scope>
</reference>
<reference evidence="8" key="3">
    <citation type="submission" date="2025-08" db="UniProtKB">
        <authorList>
            <consortium name="RefSeq"/>
        </authorList>
    </citation>
    <scope>IDENTIFICATION</scope>
    <source>
        <tissue evidence="8">Whole organism</tissue>
    </source>
</reference>
<feature type="domain" description="SAM" evidence="6">
    <location>
        <begin position="893"/>
        <end position="959"/>
    </location>
</feature>
<keyword evidence="7" id="KW-1185">Reference proteome</keyword>
<evidence type="ECO:0000256" key="4">
    <source>
        <dbReference type="SAM" id="Coils"/>
    </source>
</evidence>
<feature type="region of interest" description="Disordered" evidence="5">
    <location>
        <begin position="503"/>
        <end position="524"/>
    </location>
</feature>
<protein>
    <submittedName>
        <fullName evidence="8">Liprin-alpha-1 isoform X3</fullName>
    </submittedName>
</protein>
<dbReference type="CDD" id="cd09565">
    <property type="entry name" value="SAM_liprin-alpha1_2_3_4_repeat2"/>
    <property type="match status" value="1"/>
</dbReference>
<dbReference type="InterPro" id="IPR029515">
    <property type="entry name" value="Liprin"/>
</dbReference>
<dbReference type="CDD" id="cd09562">
    <property type="entry name" value="SAM_liprin-alpha1_2_3_4_repeat1"/>
    <property type="match status" value="1"/>
</dbReference>
<feature type="region of interest" description="Disordered" evidence="5">
    <location>
        <begin position="677"/>
        <end position="698"/>
    </location>
</feature>
<evidence type="ECO:0000256" key="1">
    <source>
        <dbReference type="ARBA" id="ARBA00007026"/>
    </source>
</evidence>
<sequence>MWNMMCDVMPTISEDSISQRSSQFSGEDANFEQLMVSMLDERDKLMDSLREAQERLGETEVKLHEVEKERDSLQRQINANLPQEFATLTKELTQARETLLERDEEIGELKAERNNTRLLLEHLECLVSRHERSLRMTVVKRQAAAQSGVSSEVEVLKALKSLFEHHKALDEKVRERLRLSIEKNNALEEELNTTKEELNQYKTGALQSGGGISSGSAATGENGIKEKLAGGNGGGVNGDASEINEYAAKTHELQTIIEKQTSELSQWQRRVSDLNNKINELEENLSRVQKEHCKAQDQCSKLQRDLRENVAQKEDQEERIATLEKRYLNAQRESTSLHDLNEKLEQELRHKEAQLKAQERHGSAEDRIRGLEANLDEKNAEVVRLNQRLKMNEEHNLRLSSTVDKLLSESNERLEVHLKERMRALDEKNALTQELEKARKVAEELHHEKSEIMKELSKTRLEIENFKRQLLQQEIAYNIQQTEALTRSLSPSSVVDGGGNAFTRSTSHASFETHSLRRSSKSRLSEENALARSMAEQEWEKLQMQQVAHAQQQAYELAASVGDCDDSDAMYAAATDMMSPSGHTDAQTLAMMLQEQLDAINNEIRLIQEEKQSTEARAEELESRVGSLEHVNLLARGRSMDRQSPPMSGRSTPNSPQRDFMQKYHTLNLPVLSSDASREELHGGMSTTGDSSSGGAASPLTARSMRLERVAQALAHSQEELRRRTMVPAASPHVNAHMTLSSHGYGLSPLSSRYGSQESLRHYNTMGSMSMLQTPTSGVSREAAAAAAVQKKKGIKSSLGRFFSKKEKVKGVKDTLPDGSPSMMSIGNLSMGLSEVDSNYDVMSMTGGMMPRIASAPGSKISSVDYGRQKKDHDYRNDLLGEAMKAGTPFALWNGPTIVAWLELWVGMPAWYVAACRANVKSGAIMSALSDTEIQREIGISNPLHRLKLRLAIQEMVSLTSPSAPQTSRTTLAFGDMNHEWIGNYWLPGLGLPQYRTTFMECLVDARMLDHLTKKDLRGQLKMVDSFHRTSLQYGISMLKRLNYDRTELEHRRKMSENGLCDVLVWSNERVIRWVSSIGLKEYANNLLESGVHGGLMALDEGFDANAMGLALQIPTQNAQARQILDTEFRNLLQIATDRRPDSEQRSAS</sequence>
<evidence type="ECO:0000256" key="5">
    <source>
        <dbReference type="SAM" id="MobiDB-lite"/>
    </source>
</evidence>
<dbReference type="SUPFAM" id="SSF47769">
    <property type="entry name" value="SAM/Pointed domain"/>
    <property type="match status" value="3"/>
</dbReference>
<evidence type="ECO:0000256" key="3">
    <source>
        <dbReference type="ARBA" id="ARBA00023054"/>
    </source>
</evidence>
<gene>
    <name evidence="8" type="primary">LOC108610262</name>
</gene>
<keyword evidence="3 4" id="KW-0175">Coiled coil</keyword>
<dbReference type="GeneID" id="108610262"/>
<name>A0ABM1NS06_DROAR</name>
<dbReference type="CDD" id="cd09568">
    <property type="entry name" value="SAM_liprin-alpha1_2_3_4_repeat3"/>
    <property type="match status" value="1"/>
</dbReference>
<dbReference type="PROSITE" id="PS50105">
    <property type="entry name" value="SAM_DOMAIN"/>
    <property type="match status" value="3"/>
</dbReference>
<dbReference type="Proteomes" id="UP000694904">
    <property type="component" value="Chromosome 3"/>
</dbReference>
<feature type="region of interest" description="Disordered" evidence="5">
    <location>
        <begin position="637"/>
        <end position="658"/>
    </location>
</feature>
<accession>A0ABM1NS06</accession>
<evidence type="ECO:0000259" key="6">
    <source>
        <dbReference type="PROSITE" id="PS50105"/>
    </source>
</evidence>
<keyword evidence="2" id="KW-0677">Repeat</keyword>
<proteinExistence type="inferred from homology"/>
<feature type="coiled-coil region" evidence="4">
    <location>
        <begin position="169"/>
        <end position="204"/>
    </location>
</feature>
<evidence type="ECO:0000313" key="7">
    <source>
        <dbReference type="Proteomes" id="UP000694904"/>
    </source>
</evidence>
<feature type="compositionally biased region" description="Polar residues" evidence="5">
    <location>
        <begin position="503"/>
        <end position="513"/>
    </location>
</feature>
<dbReference type="SMART" id="SM00454">
    <property type="entry name" value="SAM"/>
    <property type="match status" value="3"/>
</dbReference>
<dbReference type="InterPro" id="IPR001660">
    <property type="entry name" value="SAM"/>
</dbReference>
<dbReference type="RefSeq" id="XP_017857742.1">
    <property type="nucleotide sequence ID" value="XM_018002253.1"/>
</dbReference>
<feature type="domain" description="SAM" evidence="6">
    <location>
        <begin position="986"/>
        <end position="1042"/>
    </location>
</feature>
<evidence type="ECO:0000256" key="2">
    <source>
        <dbReference type="ARBA" id="ARBA00022737"/>
    </source>
</evidence>
<feature type="coiled-coil region" evidence="4">
    <location>
        <begin position="590"/>
        <end position="631"/>
    </location>
</feature>
<dbReference type="PANTHER" id="PTHR12587">
    <property type="entry name" value="LAR INTERACTING PROTEIN LIP -RELATED PROTEIN"/>
    <property type="match status" value="1"/>
</dbReference>
<reference evidence="7" key="1">
    <citation type="journal article" date="1997" name="Nucleic Acids Res.">
        <title>tRNAscan-SE: a program for improved detection of transfer RNA genes in genomic sequence.</title>
        <authorList>
            <person name="Lowe T.M."/>
            <person name="Eddy S.R."/>
        </authorList>
    </citation>
    <scope>NUCLEOTIDE SEQUENCE [LARGE SCALE GENOMIC DNA]</scope>
</reference>
<feature type="coiled-coil region" evidence="4">
    <location>
        <begin position="257"/>
        <end position="476"/>
    </location>
</feature>
<dbReference type="Pfam" id="PF00536">
    <property type="entry name" value="SAM_1"/>
    <property type="match status" value="1"/>
</dbReference>
<dbReference type="InterPro" id="IPR013761">
    <property type="entry name" value="SAM/pointed_sf"/>
</dbReference>
<feature type="compositionally biased region" description="Polar residues" evidence="5">
    <location>
        <begin position="645"/>
        <end position="657"/>
    </location>
</feature>
<dbReference type="Gene3D" id="1.10.150.50">
    <property type="entry name" value="Transcription Factor, Ets-1"/>
    <property type="match status" value="3"/>
</dbReference>
<evidence type="ECO:0000313" key="8">
    <source>
        <dbReference type="RefSeq" id="XP_017857742.1"/>
    </source>
</evidence>
<dbReference type="PANTHER" id="PTHR12587:SF20">
    <property type="entry name" value="LIPRIN-ALPHA, ISOFORM E"/>
    <property type="match status" value="1"/>
</dbReference>
<dbReference type="Pfam" id="PF25526">
    <property type="entry name" value="LIP-1"/>
    <property type="match status" value="1"/>
</dbReference>
<feature type="coiled-coil region" evidence="4">
    <location>
        <begin position="35"/>
        <end position="112"/>
    </location>
</feature>
<dbReference type="InterPro" id="IPR037621">
    <property type="entry name" value="LIP-1_SAM_2"/>
</dbReference>
<dbReference type="InterPro" id="IPR037620">
    <property type="entry name" value="LIP-1_SAM_1"/>
</dbReference>